<name>A0A368FEA5_ANCCA</name>
<comment type="caution">
    <text evidence="1">The sequence shown here is derived from an EMBL/GenBank/DDBJ whole genome shotgun (WGS) entry which is preliminary data.</text>
</comment>
<organism evidence="1 2">
    <name type="scientific">Ancylostoma caninum</name>
    <name type="common">Dog hookworm</name>
    <dbReference type="NCBI Taxonomy" id="29170"/>
    <lineage>
        <taxon>Eukaryota</taxon>
        <taxon>Metazoa</taxon>
        <taxon>Ecdysozoa</taxon>
        <taxon>Nematoda</taxon>
        <taxon>Chromadorea</taxon>
        <taxon>Rhabditida</taxon>
        <taxon>Rhabditina</taxon>
        <taxon>Rhabditomorpha</taxon>
        <taxon>Strongyloidea</taxon>
        <taxon>Ancylostomatidae</taxon>
        <taxon>Ancylostomatinae</taxon>
        <taxon>Ancylostoma</taxon>
    </lineage>
</organism>
<gene>
    <name evidence="1" type="ORF">ANCCAN_25028</name>
</gene>
<sequence>MTLFFIQLYPRISIPGHSPPGFRFRWIRLPDCCRCLQRGWRHNCCVPKEASS</sequence>
<proteinExistence type="predicted"/>
<accession>A0A368FEA5</accession>
<dbReference type="EMBL" id="JOJR01002066">
    <property type="protein sequence ID" value="RCN29220.1"/>
    <property type="molecule type" value="Genomic_DNA"/>
</dbReference>
<protein>
    <submittedName>
        <fullName evidence="1">Uncharacterized protein</fullName>
    </submittedName>
</protein>
<keyword evidence="2" id="KW-1185">Reference proteome</keyword>
<evidence type="ECO:0000313" key="1">
    <source>
        <dbReference type="EMBL" id="RCN29220.1"/>
    </source>
</evidence>
<dbReference type="AlphaFoldDB" id="A0A368FEA5"/>
<reference evidence="1 2" key="1">
    <citation type="submission" date="2014-10" db="EMBL/GenBank/DDBJ databases">
        <title>Draft genome of the hookworm Ancylostoma caninum.</title>
        <authorList>
            <person name="Mitreva M."/>
        </authorList>
    </citation>
    <scope>NUCLEOTIDE SEQUENCE [LARGE SCALE GENOMIC DNA]</scope>
    <source>
        <strain evidence="1 2">Baltimore</strain>
    </source>
</reference>
<evidence type="ECO:0000313" key="2">
    <source>
        <dbReference type="Proteomes" id="UP000252519"/>
    </source>
</evidence>
<dbReference type="Proteomes" id="UP000252519">
    <property type="component" value="Unassembled WGS sequence"/>
</dbReference>